<evidence type="ECO:0000313" key="8">
    <source>
        <dbReference type="Proteomes" id="UP001206572"/>
    </source>
</evidence>
<evidence type="ECO:0000256" key="3">
    <source>
        <dbReference type="ARBA" id="ARBA00022729"/>
    </source>
</evidence>
<proteinExistence type="predicted"/>
<dbReference type="Pfam" id="PF13229">
    <property type="entry name" value="Beta_helix"/>
    <property type="match status" value="1"/>
</dbReference>
<dbReference type="RefSeq" id="WP_258829358.1">
    <property type="nucleotide sequence ID" value="NZ_JANUHA010000014.1"/>
</dbReference>
<feature type="domain" description="Right handed beta helix" evidence="6">
    <location>
        <begin position="169"/>
        <end position="332"/>
    </location>
</feature>
<dbReference type="Pfam" id="PF07602">
    <property type="entry name" value="DUF1565"/>
    <property type="match status" value="1"/>
</dbReference>
<evidence type="ECO:0000256" key="4">
    <source>
        <dbReference type="SAM" id="MobiDB-lite"/>
    </source>
</evidence>
<dbReference type="InterPro" id="IPR052052">
    <property type="entry name" value="Polysaccharide_Lyase_9"/>
</dbReference>
<dbReference type="InterPro" id="IPR011050">
    <property type="entry name" value="Pectin_lyase_fold/virulence"/>
</dbReference>
<organism evidence="7 8">
    <name type="scientific">Massilia agri</name>
    <dbReference type="NCBI Taxonomy" id="1886785"/>
    <lineage>
        <taxon>Bacteria</taxon>
        <taxon>Pseudomonadati</taxon>
        <taxon>Pseudomonadota</taxon>
        <taxon>Betaproteobacteria</taxon>
        <taxon>Burkholderiales</taxon>
        <taxon>Oxalobacteraceae</taxon>
        <taxon>Telluria group</taxon>
        <taxon>Massilia</taxon>
    </lineage>
</organism>
<dbReference type="Proteomes" id="UP001206572">
    <property type="component" value="Unassembled WGS sequence"/>
</dbReference>
<feature type="region of interest" description="Disordered" evidence="4">
    <location>
        <begin position="391"/>
        <end position="413"/>
    </location>
</feature>
<keyword evidence="3" id="KW-0732">Signal</keyword>
<keyword evidence="2" id="KW-0964">Secreted</keyword>
<reference evidence="7 8" key="1">
    <citation type="submission" date="2022-08" db="EMBL/GenBank/DDBJ databases">
        <title>Reclassification of Massilia species as members of the genera Telluria, Duganella, Pseudoduganella, Mokoshia gen. nov. and Zemynaea gen. nov. using orthogonal and non-orthogonal genome-based approaches.</title>
        <authorList>
            <person name="Bowman J.P."/>
        </authorList>
    </citation>
    <scope>NUCLEOTIDE SEQUENCE [LARGE SCALE GENOMIC DNA]</scope>
    <source>
        <strain evidence="7 8">JCM 31661</strain>
    </source>
</reference>
<evidence type="ECO:0000313" key="7">
    <source>
        <dbReference type="EMBL" id="MCS0598346.1"/>
    </source>
</evidence>
<dbReference type="InterPro" id="IPR012334">
    <property type="entry name" value="Pectin_lyas_fold"/>
</dbReference>
<evidence type="ECO:0000259" key="6">
    <source>
        <dbReference type="Pfam" id="PF13229"/>
    </source>
</evidence>
<dbReference type="SUPFAM" id="SSF51126">
    <property type="entry name" value="Pectin lyase-like"/>
    <property type="match status" value="1"/>
</dbReference>
<dbReference type="Gene3D" id="2.160.20.10">
    <property type="entry name" value="Single-stranded right-handed beta-helix, Pectin lyase-like"/>
    <property type="match status" value="1"/>
</dbReference>
<name>A0ABT2AQ20_9BURK</name>
<comment type="subcellular location">
    <subcellularLocation>
        <location evidence="1">Secreted</location>
    </subcellularLocation>
</comment>
<sequence length="413" mass="43473">MPRTPAHAAPAAPGSLRTALTAGRLAAALLALLCSALLGGCRLRDGGQEDLVIPQLVRTELYVAPSGSDSNPGTREEPFRTLARAAQAATPGTTVHVAPGIYFGGVRTTTHGTAEARIVFESTERGAARVVPPLDSRQPSAWDNRANYLDIIGFEIDGTQYQSGIKWLSGIYNAGSHNGIHHNHVHHIGTDVPCEPRGGAGIGVDGYYKGNDADVAGNHVHDIGPPDCRTMHGIYIGTTASVRDNIIYRASGSGIHLWHDASHVTIRGNTVAASGIGIFVGSGDFYHGKGPNDHTHTVNNIVFDNIQGIVEQGATGPNLSYRHNLVYQNAEGDWKLSPGRQHTGTISAPPLFADYHRSQPVPDFRLRPGSPAIGKGLPPSATDAVAMQPIRQPDIGAVPHDGPGPAGLTQSSP</sequence>
<accession>A0ABT2AQ20</accession>
<dbReference type="EMBL" id="JANUHA010000014">
    <property type="protein sequence ID" value="MCS0598346.1"/>
    <property type="molecule type" value="Genomic_DNA"/>
</dbReference>
<protein>
    <submittedName>
        <fullName evidence="7">Right-handed parallel beta-helix repeat-containing protein</fullName>
    </submittedName>
</protein>
<keyword evidence="8" id="KW-1185">Reference proteome</keyword>
<dbReference type="PANTHER" id="PTHR40088">
    <property type="entry name" value="PECTATE LYASE (EUROFUNG)"/>
    <property type="match status" value="1"/>
</dbReference>
<dbReference type="InterPro" id="IPR039448">
    <property type="entry name" value="Beta_helix"/>
</dbReference>
<dbReference type="PANTHER" id="PTHR40088:SF2">
    <property type="entry name" value="SECRETED SUGAR HYDROLASE"/>
    <property type="match status" value="1"/>
</dbReference>
<comment type="caution">
    <text evidence="7">The sequence shown here is derived from an EMBL/GenBank/DDBJ whole genome shotgun (WGS) entry which is preliminary data.</text>
</comment>
<evidence type="ECO:0000259" key="5">
    <source>
        <dbReference type="Pfam" id="PF07602"/>
    </source>
</evidence>
<dbReference type="InterPro" id="IPR006626">
    <property type="entry name" value="PbH1"/>
</dbReference>
<dbReference type="SMART" id="SM00710">
    <property type="entry name" value="PbH1"/>
    <property type="match status" value="3"/>
</dbReference>
<evidence type="ECO:0000256" key="2">
    <source>
        <dbReference type="ARBA" id="ARBA00022525"/>
    </source>
</evidence>
<evidence type="ECO:0000256" key="1">
    <source>
        <dbReference type="ARBA" id="ARBA00004613"/>
    </source>
</evidence>
<dbReference type="InterPro" id="IPR011459">
    <property type="entry name" value="DUF1565"/>
</dbReference>
<feature type="domain" description="DUF1565" evidence="5">
    <location>
        <begin position="66"/>
        <end position="102"/>
    </location>
</feature>
<gene>
    <name evidence="7" type="ORF">NX780_18545</name>
</gene>